<evidence type="ECO:0000313" key="4">
    <source>
        <dbReference type="Proteomes" id="UP001652445"/>
    </source>
</evidence>
<keyword evidence="1 2" id="KW-0732">Signal</keyword>
<feature type="chain" id="PRO_5045602993" evidence="2">
    <location>
        <begin position="21"/>
        <end position="526"/>
    </location>
</feature>
<organism evidence="3 4">
    <name type="scientific">Paenibacillus baimaensis</name>
    <dbReference type="NCBI Taxonomy" id="2982185"/>
    <lineage>
        <taxon>Bacteria</taxon>
        <taxon>Bacillati</taxon>
        <taxon>Bacillota</taxon>
        <taxon>Bacilli</taxon>
        <taxon>Bacillales</taxon>
        <taxon>Paenibacillaceae</taxon>
        <taxon>Paenibacillus</taxon>
    </lineage>
</organism>
<sequence length="526" mass="59148">MNKSVAFVITASLVSGLAIGCSNSVDNKQSEGEASASAANVNKTGLPIVKETITLNATTRSGTEADWNKMKLFQDLEKQTNIKINFTNLGGNKEKFNLMFASNELPDLIMSGATDKQILDAAAAGEILPLNDLIDKYSPNWKKALETQPYIKKMATMKDGKIYSLPFIRMDDNNSGIRDQFLINVKWLKELGLKQPVTTEDFYQVLKAFKDNAGKGSIPKNVMPWYYLWNQYVGGNFDVFGFFGVLVPDDKFISVSKGKVQFQAINPAIKEPIKYLNRLYKEGLIPPESFTDDMNTYLAKTRSNPPVIGVFGSYFNTDLTEQIYDAMMPVKGPGVEKPLFRQQTNTVVRNYFSISKNNKFPEASMRWADVVAEPDWTIQAMYGSYGAYLDKQADNKIKQIPEADQVVKINLIPGNNIPLLMTPDLMSRMVWSGAQEQRGKNVEKYKSYVAPLEDFYPPVVFTPEQTSRLAALSTDIMGYTNKTLAKWVVDGGIDQEWDAYVKKVKDMNSDELVKIYQEALDLFNKN</sequence>
<dbReference type="SUPFAM" id="SSF53850">
    <property type="entry name" value="Periplasmic binding protein-like II"/>
    <property type="match status" value="1"/>
</dbReference>
<accession>A0ABT2UD13</accession>
<dbReference type="RefSeq" id="WP_076235383.1">
    <property type="nucleotide sequence ID" value="NZ_JAOQIO010000024.1"/>
</dbReference>
<keyword evidence="4" id="KW-1185">Reference proteome</keyword>
<feature type="signal peptide" evidence="2">
    <location>
        <begin position="1"/>
        <end position="20"/>
    </location>
</feature>
<dbReference type="PANTHER" id="PTHR43649:SF33">
    <property type="entry name" value="POLYGALACTURONAN_RHAMNOGALACTURONAN-BINDING PROTEIN YTCQ"/>
    <property type="match status" value="1"/>
</dbReference>
<evidence type="ECO:0000256" key="2">
    <source>
        <dbReference type="SAM" id="SignalP"/>
    </source>
</evidence>
<dbReference type="PROSITE" id="PS51257">
    <property type="entry name" value="PROKAR_LIPOPROTEIN"/>
    <property type="match status" value="1"/>
</dbReference>
<dbReference type="Gene3D" id="3.40.190.10">
    <property type="entry name" value="Periplasmic binding protein-like II"/>
    <property type="match status" value="2"/>
</dbReference>
<name>A0ABT2UD13_9BACL</name>
<evidence type="ECO:0000256" key="1">
    <source>
        <dbReference type="ARBA" id="ARBA00022729"/>
    </source>
</evidence>
<comment type="caution">
    <text evidence="3">The sequence shown here is derived from an EMBL/GenBank/DDBJ whole genome shotgun (WGS) entry which is preliminary data.</text>
</comment>
<evidence type="ECO:0000313" key="3">
    <source>
        <dbReference type="EMBL" id="MCU6792533.1"/>
    </source>
</evidence>
<dbReference type="PANTHER" id="PTHR43649">
    <property type="entry name" value="ARABINOSE-BINDING PROTEIN-RELATED"/>
    <property type="match status" value="1"/>
</dbReference>
<gene>
    <name evidence="3" type="ORF">OB236_10370</name>
</gene>
<protein>
    <submittedName>
        <fullName evidence="3">Extracellular solute-binding protein</fullName>
    </submittedName>
</protein>
<proteinExistence type="predicted"/>
<reference evidence="3 4" key="1">
    <citation type="submission" date="2022-09" db="EMBL/GenBank/DDBJ databases">
        <authorList>
            <person name="Han X.L."/>
            <person name="Wang Q."/>
            <person name="Lu T."/>
        </authorList>
    </citation>
    <scope>NUCLEOTIDE SEQUENCE [LARGE SCALE GENOMIC DNA]</scope>
    <source>
        <strain evidence="3 4">WQ 127069</strain>
    </source>
</reference>
<dbReference type="InterPro" id="IPR050490">
    <property type="entry name" value="Bact_solute-bd_prot1"/>
</dbReference>
<dbReference type="Proteomes" id="UP001652445">
    <property type="component" value="Unassembled WGS sequence"/>
</dbReference>
<dbReference type="EMBL" id="JAOQIO010000024">
    <property type="protein sequence ID" value="MCU6792533.1"/>
    <property type="molecule type" value="Genomic_DNA"/>
</dbReference>